<dbReference type="SUPFAM" id="SSF54631">
    <property type="entry name" value="CBS-domain pair"/>
    <property type="match status" value="1"/>
</dbReference>
<dbReference type="Proteomes" id="UP000602076">
    <property type="component" value="Unassembled WGS sequence"/>
</dbReference>
<dbReference type="Pfam" id="PF00571">
    <property type="entry name" value="CBS"/>
    <property type="match status" value="1"/>
</dbReference>
<gene>
    <name evidence="4" type="ORF">IEO70_17035</name>
</gene>
<dbReference type="InterPro" id="IPR051462">
    <property type="entry name" value="CBS_domain-containing"/>
</dbReference>
<dbReference type="PROSITE" id="PS51371">
    <property type="entry name" value="CBS"/>
    <property type="match status" value="1"/>
</dbReference>
<dbReference type="AlphaFoldDB" id="A0A927CZN6"/>
<feature type="domain" description="CBS" evidence="3">
    <location>
        <begin position="75"/>
        <end position="134"/>
    </location>
</feature>
<evidence type="ECO:0000259" key="3">
    <source>
        <dbReference type="PROSITE" id="PS51371"/>
    </source>
</evidence>
<dbReference type="PANTHER" id="PTHR48108">
    <property type="entry name" value="CBS DOMAIN-CONTAINING PROTEIN CBSX2, CHLOROPLASTIC"/>
    <property type="match status" value="1"/>
</dbReference>
<dbReference type="InterPro" id="IPR000644">
    <property type="entry name" value="CBS_dom"/>
</dbReference>
<dbReference type="InterPro" id="IPR046342">
    <property type="entry name" value="CBS_dom_sf"/>
</dbReference>
<evidence type="ECO:0000256" key="2">
    <source>
        <dbReference type="PROSITE-ProRule" id="PRU00703"/>
    </source>
</evidence>
<accession>A0A927CZN6</accession>
<proteinExistence type="predicted"/>
<reference evidence="4" key="1">
    <citation type="submission" date="2020-09" db="EMBL/GenBank/DDBJ databases">
        <title>Bacillus faecalis sp. nov., a moderately halophilic bacterium isolated from cow faeces.</title>
        <authorList>
            <person name="Jiang L."/>
            <person name="Lee J."/>
        </authorList>
    </citation>
    <scope>NUCLEOTIDE SEQUENCE</scope>
    <source>
        <strain evidence="4">AGMB 02131</strain>
    </source>
</reference>
<keyword evidence="5" id="KW-1185">Reference proteome</keyword>
<dbReference type="PANTHER" id="PTHR48108:SF26">
    <property type="entry name" value="CBS DOMAIN-CONTAINING PROTEIN DDB_G0289609"/>
    <property type="match status" value="1"/>
</dbReference>
<organism evidence="4 5">
    <name type="scientific">Peribacillus faecalis</name>
    <dbReference type="NCBI Taxonomy" id="2772559"/>
    <lineage>
        <taxon>Bacteria</taxon>
        <taxon>Bacillati</taxon>
        <taxon>Bacillota</taxon>
        <taxon>Bacilli</taxon>
        <taxon>Bacillales</taxon>
        <taxon>Bacillaceae</taxon>
        <taxon>Peribacillus</taxon>
    </lineage>
</organism>
<dbReference type="Gene3D" id="3.10.580.10">
    <property type="entry name" value="CBS-domain"/>
    <property type="match status" value="1"/>
</dbReference>
<protein>
    <submittedName>
        <fullName evidence="4">CBS domain-containing protein</fullName>
    </submittedName>
</protein>
<sequence length="139" mass="16152">MNMWDPRYDHIFSPVFQKKGREGFLKVPSTSKMIKIQLILTGISHLFDSNGIAILRKTEKNKEKPYFIEGVNKLMKTDVDSVFEDTLLRDAARQMSIKSLRFLPVVNRNYRLIGILTRTNLVDAIYESIWGNEEVEESI</sequence>
<name>A0A927CZN6_9BACI</name>
<evidence type="ECO:0000256" key="1">
    <source>
        <dbReference type="ARBA" id="ARBA00022737"/>
    </source>
</evidence>
<dbReference type="SMART" id="SM00116">
    <property type="entry name" value="CBS"/>
    <property type="match status" value="1"/>
</dbReference>
<evidence type="ECO:0000313" key="4">
    <source>
        <dbReference type="EMBL" id="MBD3110044.1"/>
    </source>
</evidence>
<dbReference type="EMBL" id="JACXSI010000055">
    <property type="protein sequence ID" value="MBD3110044.1"/>
    <property type="molecule type" value="Genomic_DNA"/>
</dbReference>
<keyword evidence="2" id="KW-0129">CBS domain</keyword>
<comment type="caution">
    <text evidence="4">The sequence shown here is derived from an EMBL/GenBank/DDBJ whole genome shotgun (WGS) entry which is preliminary data.</text>
</comment>
<keyword evidence="1" id="KW-0677">Repeat</keyword>
<evidence type="ECO:0000313" key="5">
    <source>
        <dbReference type="Proteomes" id="UP000602076"/>
    </source>
</evidence>